<dbReference type="RefSeq" id="XP_002546656.1">
    <property type="nucleotide sequence ID" value="XM_002546610.1"/>
</dbReference>
<dbReference type="GeneID" id="8299995"/>
<dbReference type="Gene3D" id="1.20.1300.10">
    <property type="entry name" value="Fumarate reductase/succinate dehydrogenase, transmembrane subunit"/>
    <property type="match status" value="1"/>
</dbReference>
<dbReference type="HOGENOM" id="CLU_096618_0_0_1"/>
<dbReference type="eggNOG" id="KOG4097">
    <property type="taxonomic scope" value="Eukaryota"/>
</dbReference>
<dbReference type="PANTHER" id="PTHR13337:SF2">
    <property type="entry name" value="SUCCINATE DEHYDROGENASE [UBIQUINONE] CYTOCHROME B SMALL SUBUNIT, MITOCHONDRIAL"/>
    <property type="match status" value="1"/>
</dbReference>
<evidence type="ECO:0000256" key="11">
    <source>
        <dbReference type="PIRSR" id="PIRSR607992-2"/>
    </source>
</evidence>
<dbReference type="GO" id="GO:0006915">
    <property type="term" value="P:apoptotic process"/>
    <property type="evidence" value="ECO:0007669"/>
    <property type="project" value="EnsemblFungi"/>
</dbReference>
<evidence type="ECO:0000256" key="3">
    <source>
        <dbReference type="ARBA" id="ARBA00022448"/>
    </source>
</evidence>
<dbReference type="SUPFAM" id="SSF81343">
    <property type="entry name" value="Fumarate reductase respiratory complex transmembrane subunits"/>
    <property type="match status" value="1"/>
</dbReference>
<dbReference type="GO" id="GO:0006970">
    <property type="term" value="P:response to osmotic stress"/>
    <property type="evidence" value="ECO:0007669"/>
    <property type="project" value="EnsemblFungi"/>
</dbReference>
<dbReference type="GO" id="GO:0020037">
    <property type="term" value="F:heme binding"/>
    <property type="evidence" value="ECO:0007669"/>
    <property type="project" value="TreeGrafter"/>
</dbReference>
<evidence type="ECO:0000256" key="8">
    <source>
        <dbReference type="ARBA" id="ARBA00023128"/>
    </source>
</evidence>
<keyword evidence="8 12" id="KW-0496">Mitochondrion</keyword>
<dbReference type="GO" id="GO:0048039">
    <property type="term" value="F:ubiquinone binding"/>
    <property type="evidence" value="ECO:0007669"/>
    <property type="project" value="TreeGrafter"/>
</dbReference>
<dbReference type="InterPro" id="IPR007992">
    <property type="entry name" value="CybS"/>
</dbReference>
<dbReference type="GO" id="GO:0034599">
    <property type="term" value="P:cellular response to oxidative stress"/>
    <property type="evidence" value="ECO:0007669"/>
    <property type="project" value="EnsemblFungi"/>
</dbReference>
<evidence type="ECO:0000256" key="6">
    <source>
        <dbReference type="ARBA" id="ARBA00022946"/>
    </source>
</evidence>
<comment type="caution">
    <text evidence="12">Lacks conserved residue(s) required for the propagation of feature annotation.</text>
</comment>
<name>C5MJ91_CANTT</name>
<evidence type="ECO:0000256" key="5">
    <source>
        <dbReference type="ARBA" id="ARBA00022792"/>
    </source>
</evidence>
<dbReference type="Proteomes" id="UP000002037">
    <property type="component" value="Unassembled WGS sequence"/>
</dbReference>
<keyword evidence="11" id="KW-0408">Iron</keyword>
<dbReference type="EMBL" id="GG692405">
    <property type="protein sequence ID" value="EER30350.1"/>
    <property type="molecule type" value="Genomic_DNA"/>
</dbReference>
<evidence type="ECO:0000313" key="14">
    <source>
        <dbReference type="Proteomes" id="UP000002037"/>
    </source>
</evidence>
<comment type="subcellular location">
    <subcellularLocation>
        <location evidence="1 12">Mitochondrion inner membrane</location>
        <topology evidence="1 12">Multi-pass membrane protein</topology>
    </subcellularLocation>
</comment>
<feature type="binding site" description="axial binding residue" evidence="11">
    <location>
        <position position="104"/>
    </location>
    <ligand>
        <name>heme b</name>
        <dbReference type="ChEBI" id="CHEBI:60344"/>
        <note>ligand shared with SDHC</note>
    </ligand>
    <ligandPart>
        <name>Fe</name>
        <dbReference type="ChEBI" id="CHEBI:18248"/>
    </ligandPart>
</feature>
<protein>
    <recommendedName>
        <fullName evidence="12">Succinate dehydrogenase [ubiquinone] cytochrome b small subunit</fullName>
    </recommendedName>
</protein>
<dbReference type="GO" id="GO:0006099">
    <property type="term" value="P:tricarboxylic acid cycle"/>
    <property type="evidence" value="ECO:0007669"/>
    <property type="project" value="TreeGrafter"/>
</dbReference>
<accession>C5MJ91</accession>
<dbReference type="GO" id="GO:0046872">
    <property type="term" value="F:metal ion binding"/>
    <property type="evidence" value="ECO:0007669"/>
    <property type="project" value="UniProtKB-KW"/>
</dbReference>
<feature type="transmembrane region" description="Helical" evidence="12">
    <location>
        <begin position="71"/>
        <end position="90"/>
    </location>
</feature>
<keyword evidence="11" id="KW-0479">Metal-binding</keyword>
<evidence type="ECO:0000256" key="4">
    <source>
        <dbReference type="ARBA" id="ARBA00022692"/>
    </source>
</evidence>
<organism evidence="13 14">
    <name type="scientific">Candida tropicalis (strain ATCC MYA-3404 / T1)</name>
    <name type="common">Yeast</name>
    <dbReference type="NCBI Taxonomy" id="294747"/>
    <lineage>
        <taxon>Eukaryota</taxon>
        <taxon>Fungi</taxon>
        <taxon>Dikarya</taxon>
        <taxon>Ascomycota</taxon>
        <taxon>Saccharomycotina</taxon>
        <taxon>Pichiomycetes</taxon>
        <taxon>Debaryomycetaceae</taxon>
        <taxon>Candida/Lodderomyces clade</taxon>
        <taxon>Candida</taxon>
    </lineage>
</organism>
<evidence type="ECO:0000313" key="13">
    <source>
        <dbReference type="EMBL" id="EER30350.1"/>
    </source>
</evidence>
<dbReference type="OrthoDB" id="18577at2759"/>
<evidence type="ECO:0000256" key="1">
    <source>
        <dbReference type="ARBA" id="ARBA00004448"/>
    </source>
</evidence>
<proteinExistence type="inferred from homology"/>
<sequence length="164" mass="18369">MFGPSILSPARTVLRTPIIKPTRALRLIPNLSKFKTIEQPPGYIVGTVNDAYKPPSPVYYEGSYHWTYERIIAITMLPLVMTPFAAGVEYPMIDSIFSTLLLFHCHAGIKSCIIDYIPKRVYGFWYGAASKVLTFGTFVAMYGIYVLETSSNGLFDLVKAIWSA</sequence>
<keyword evidence="9 12" id="KW-0472">Membrane</keyword>
<dbReference type="GO" id="GO:0046685">
    <property type="term" value="P:response to arsenic-containing substance"/>
    <property type="evidence" value="ECO:0007669"/>
    <property type="project" value="EnsemblFungi"/>
</dbReference>
<dbReference type="STRING" id="294747.C5MJ91"/>
<dbReference type="GO" id="GO:0042721">
    <property type="term" value="C:TIM22 mitochondrial import inner membrane insertion complex"/>
    <property type="evidence" value="ECO:0007669"/>
    <property type="project" value="EnsemblFungi"/>
</dbReference>
<keyword evidence="7 12" id="KW-1133">Transmembrane helix</keyword>
<dbReference type="PANTHER" id="PTHR13337">
    <property type="entry name" value="SUCCINATE DEHYDROGENASE"/>
    <property type="match status" value="1"/>
</dbReference>
<reference evidence="13 14" key="1">
    <citation type="journal article" date="2009" name="Nature">
        <title>Evolution of pathogenicity and sexual reproduction in eight Candida genomes.</title>
        <authorList>
            <person name="Butler G."/>
            <person name="Rasmussen M.D."/>
            <person name="Lin M.F."/>
            <person name="Santos M.A."/>
            <person name="Sakthikumar S."/>
            <person name="Munro C.A."/>
            <person name="Rheinbay E."/>
            <person name="Grabherr M."/>
            <person name="Forche A."/>
            <person name="Reedy J.L."/>
            <person name="Agrafioti I."/>
            <person name="Arnaud M.B."/>
            <person name="Bates S."/>
            <person name="Brown A.J."/>
            <person name="Brunke S."/>
            <person name="Costanzo M.C."/>
            <person name="Fitzpatrick D.A."/>
            <person name="de Groot P.W."/>
            <person name="Harris D."/>
            <person name="Hoyer L.L."/>
            <person name="Hube B."/>
            <person name="Klis F.M."/>
            <person name="Kodira C."/>
            <person name="Lennard N."/>
            <person name="Logue M.E."/>
            <person name="Martin R."/>
            <person name="Neiman A.M."/>
            <person name="Nikolaou E."/>
            <person name="Quail M.A."/>
            <person name="Quinn J."/>
            <person name="Santos M.C."/>
            <person name="Schmitzberger F.F."/>
            <person name="Sherlock G."/>
            <person name="Shah P."/>
            <person name="Silverstein K.A."/>
            <person name="Skrzypek M.S."/>
            <person name="Soll D."/>
            <person name="Staggs R."/>
            <person name="Stansfield I."/>
            <person name="Stumpf M.P."/>
            <person name="Sudbery P.E."/>
            <person name="Srikantha T."/>
            <person name="Zeng Q."/>
            <person name="Berman J."/>
            <person name="Berriman M."/>
            <person name="Heitman J."/>
            <person name="Gow N.A."/>
            <person name="Lorenz M.C."/>
            <person name="Birren B.W."/>
            <person name="Kellis M."/>
            <person name="Cuomo C.A."/>
        </authorList>
    </citation>
    <scope>NUCLEOTIDE SEQUENCE [LARGE SCALE GENOMIC DNA]</scope>
    <source>
        <strain evidence="14">ATCC MYA-3404 / T1</strain>
    </source>
</reference>
<feature type="transmembrane region" description="Helical" evidence="12">
    <location>
        <begin position="124"/>
        <end position="147"/>
    </location>
</feature>
<evidence type="ECO:0000256" key="2">
    <source>
        <dbReference type="ARBA" id="ARBA00007294"/>
    </source>
</evidence>
<keyword evidence="14" id="KW-1185">Reference proteome</keyword>
<dbReference type="AlphaFoldDB" id="C5MJ91"/>
<keyword evidence="6 12" id="KW-0809">Transit peptide</keyword>
<evidence type="ECO:0000256" key="12">
    <source>
        <dbReference type="RuleBase" id="RU364031"/>
    </source>
</evidence>
<dbReference type="CDD" id="cd03496">
    <property type="entry name" value="SQR_TypeC_CybS"/>
    <property type="match status" value="1"/>
</dbReference>
<keyword evidence="5 12" id="KW-0999">Mitochondrion inner membrane</keyword>
<dbReference type="GO" id="GO:0008320">
    <property type="term" value="F:protein transmembrane transporter activity"/>
    <property type="evidence" value="ECO:0007669"/>
    <property type="project" value="EnsemblFungi"/>
</dbReference>
<evidence type="ECO:0000256" key="7">
    <source>
        <dbReference type="ARBA" id="ARBA00022989"/>
    </source>
</evidence>
<gene>
    <name evidence="13" type="ORF">CTRG_06134</name>
</gene>
<dbReference type="VEuPathDB" id="FungiDB:CTRG_06134"/>
<dbReference type="KEGG" id="ctp:CTRG_06134"/>
<dbReference type="GO" id="GO:0006121">
    <property type="term" value="P:mitochondrial electron transport, succinate to ubiquinone"/>
    <property type="evidence" value="ECO:0007669"/>
    <property type="project" value="TreeGrafter"/>
</dbReference>
<feature type="binding site" evidence="10">
    <location>
        <position position="116"/>
    </location>
    <ligand>
        <name>a ubiquinone</name>
        <dbReference type="ChEBI" id="CHEBI:16389"/>
        <note>ligand shared with IP/SDHB</note>
    </ligand>
</feature>
<keyword evidence="3" id="KW-0813">Transport</keyword>
<evidence type="ECO:0000256" key="9">
    <source>
        <dbReference type="ARBA" id="ARBA00023136"/>
    </source>
</evidence>
<dbReference type="FunFam" id="1.20.1300.10:FF:000007">
    <property type="entry name" value="Succinate dehydrogenase [ubiquinone] cytochrome b small subunit"/>
    <property type="match status" value="1"/>
</dbReference>
<keyword evidence="4 12" id="KW-0812">Transmembrane</keyword>
<comment type="similarity">
    <text evidence="2 12">Belongs to the CybS family.</text>
</comment>
<dbReference type="GO" id="GO:0045039">
    <property type="term" value="P:protein insertion into mitochondrial inner membrane"/>
    <property type="evidence" value="ECO:0007669"/>
    <property type="project" value="EnsemblFungi"/>
</dbReference>
<dbReference type="Pfam" id="PF05328">
    <property type="entry name" value="CybS"/>
    <property type="match status" value="1"/>
</dbReference>
<dbReference type="InterPro" id="IPR034804">
    <property type="entry name" value="SQR/QFR_C/D"/>
</dbReference>
<evidence type="ECO:0000256" key="10">
    <source>
        <dbReference type="PIRSR" id="PIRSR607992-1"/>
    </source>
</evidence>